<comment type="caution">
    <text evidence="1">The sequence shown here is derived from an EMBL/GenBank/DDBJ whole genome shotgun (WGS) entry which is preliminary data.</text>
</comment>
<name>A0A846YDT4_9NOCA</name>
<dbReference type="AlphaFoldDB" id="A0A846YDT4"/>
<organism evidence="1 2">
    <name type="scientific">Nocardia flavorosea</name>
    <dbReference type="NCBI Taxonomy" id="53429"/>
    <lineage>
        <taxon>Bacteria</taxon>
        <taxon>Bacillati</taxon>
        <taxon>Actinomycetota</taxon>
        <taxon>Actinomycetes</taxon>
        <taxon>Mycobacteriales</taxon>
        <taxon>Nocardiaceae</taxon>
        <taxon>Nocardia</taxon>
    </lineage>
</organism>
<keyword evidence="2" id="KW-1185">Reference proteome</keyword>
<gene>
    <name evidence="1" type="ORF">HGA15_06905</name>
</gene>
<reference evidence="1 2" key="1">
    <citation type="submission" date="2020-04" db="EMBL/GenBank/DDBJ databases">
        <title>MicrobeNet Type strains.</title>
        <authorList>
            <person name="Nicholson A.C."/>
        </authorList>
    </citation>
    <scope>NUCLEOTIDE SEQUENCE [LARGE SCALE GENOMIC DNA]</scope>
    <source>
        <strain evidence="1 2">JCM 3332</strain>
    </source>
</reference>
<proteinExistence type="predicted"/>
<evidence type="ECO:0000313" key="1">
    <source>
        <dbReference type="EMBL" id="NKY55892.1"/>
    </source>
</evidence>
<dbReference type="RefSeq" id="WP_062972265.1">
    <property type="nucleotide sequence ID" value="NZ_JAAXOT010000003.1"/>
</dbReference>
<evidence type="ECO:0000313" key="2">
    <source>
        <dbReference type="Proteomes" id="UP000570678"/>
    </source>
</evidence>
<sequence length="83" mass="9272">MAFDGGELEHIALYEGLQVRIEECRAVAGGALHCFRESADHCPFEIVPAFVRGRVVDIGAVAERRIDESVRLPIDLALRERPR</sequence>
<accession>A0A846YDT4</accession>
<dbReference type="Proteomes" id="UP000570678">
    <property type="component" value="Unassembled WGS sequence"/>
</dbReference>
<dbReference type="EMBL" id="JAAXOT010000003">
    <property type="protein sequence ID" value="NKY55892.1"/>
    <property type="molecule type" value="Genomic_DNA"/>
</dbReference>
<protein>
    <submittedName>
        <fullName evidence="1">Uncharacterized protein</fullName>
    </submittedName>
</protein>